<evidence type="ECO:0000313" key="1">
    <source>
        <dbReference type="EMBL" id="GHI86574.1"/>
    </source>
</evidence>
<evidence type="ECO:0000313" key="2">
    <source>
        <dbReference type="Proteomes" id="UP000600026"/>
    </source>
</evidence>
<dbReference type="EMBL" id="BNEE01000006">
    <property type="protein sequence ID" value="GHI86574.1"/>
    <property type="molecule type" value="Genomic_DNA"/>
</dbReference>
<protein>
    <submittedName>
        <fullName evidence="1">Uncharacterized protein</fullName>
    </submittedName>
</protein>
<proteinExistence type="predicted"/>
<dbReference type="Proteomes" id="UP000600026">
    <property type="component" value="Unassembled WGS sequence"/>
</dbReference>
<name>A0A919H368_9ACTN</name>
<accession>A0A919H368</accession>
<comment type="caution">
    <text evidence="1">The sequence shown here is derived from an EMBL/GenBank/DDBJ whole genome shotgun (WGS) entry which is preliminary data.</text>
</comment>
<dbReference type="AlphaFoldDB" id="A0A919H368"/>
<sequence length="75" mass="8136">MGLTSVLNFKEISSRAAILFAPLAGAISGMDFEVAPEPKRGAGYPFAALRMPRRRHLARTGAQRLTLHTSPCPAW</sequence>
<keyword evidence="2" id="KW-1185">Reference proteome</keyword>
<organism evidence="1 2">
    <name type="scientific">Streptomyces xanthophaeus</name>
    <dbReference type="NCBI Taxonomy" id="67385"/>
    <lineage>
        <taxon>Bacteria</taxon>
        <taxon>Bacillati</taxon>
        <taxon>Actinomycetota</taxon>
        <taxon>Actinomycetes</taxon>
        <taxon>Kitasatosporales</taxon>
        <taxon>Streptomycetaceae</taxon>
        <taxon>Streptomyces</taxon>
    </lineage>
</organism>
<reference evidence="1" key="1">
    <citation type="submission" date="2020-09" db="EMBL/GenBank/DDBJ databases">
        <title>Whole genome shotgun sequence of Streptomyces xanthophaeus NBRC 12829.</title>
        <authorList>
            <person name="Komaki H."/>
            <person name="Tamura T."/>
        </authorList>
    </citation>
    <scope>NUCLEOTIDE SEQUENCE</scope>
    <source>
        <strain evidence="1">NBRC 12829</strain>
    </source>
</reference>
<gene>
    <name evidence="1" type="ORF">Sxan_39380</name>
</gene>